<organism evidence="2 3">
    <name type="scientific">Brassica oleracea var. oleracea</name>
    <dbReference type="NCBI Taxonomy" id="109376"/>
    <lineage>
        <taxon>Eukaryota</taxon>
        <taxon>Viridiplantae</taxon>
        <taxon>Streptophyta</taxon>
        <taxon>Embryophyta</taxon>
        <taxon>Tracheophyta</taxon>
        <taxon>Spermatophyta</taxon>
        <taxon>Magnoliopsida</taxon>
        <taxon>eudicotyledons</taxon>
        <taxon>Gunneridae</taxon>
        <taxon>Pentapetalae</taxon>
        <taxon>rosids</taxon>
        <taxon>malvids</taxon>
        <taxon>Brassicales</taxon>
        <taxon>Brassicaceae</taxon>
        <taxon>Brassiceae</taxon>
        <taxon>Brassica</taxon>
    </lineage>
</organism>
<evidence type="ECO:0000313" key="2">
    <source>
        <dbReference type="EnsemblPlants" id="Bo1g153530.1"/>
    </source>
</evidence>
<accession>A0A0D3AFS6</accession>
<dbReference type="Proteomes" id="UP000032141">
    <property type="component" value="Chromosome C1"/>
</dbReference>
<dbReference type="eggNOG" id="KOG1426">
    <property type="taxonomic scope" value="Eukaryota"/>
</dbReference>
<protein>
    <submittedName>
        <fullName evidence="2">Uncharacterized protein</fullName>
    </submittedName>
</protein>
<name>A0A0D3AFS6_BRAOL</name>
<dbReference type="AlphaFoldDB" id="A0A0D3AFS6"/>
<feature type="region of interest" description="Disordered" evidence="1">
    <location>
        <begin position="1"/>
        <end position="118"/>
    </location>
</feature>
<dbReference type="HOGENOM" id="CLU_2076362_0_0_1"/>
<keyword evidence="3" id="KW-1185">Reference proteome</keyword>
<dbReference type="EnsemblPlants" id="Bo1g153530.1">
    <property type="protein sequence ID" value="Bo1g153530.1"/>
    <property type="gene ID" value="Bo1g153530"/>
</dbReference>
<evidence type="ECO:0000313" key="3">
    <source>
        <dbReference type="Proteomes" id="UP000032141"/>
    </source>
</evidence>
<proteinExistence type="predicted"/>
<reference evidence="2 3" key="1">
    <citation type="journal article" date="2014" name="Genome Biol.">
        <title>Transcriptome and methylome profiling reveals relics of genome dominance in the mesopolyploid Brassica oleracea.</title>
        <authorList>
            <person name="Parkin I.A."/>
            <person name="Koh C."/>
            <person name="Tang H."/>
            <person name="Robinson S.J."/>
            <person name="Kagale S."/>
            <person name="Clarke W.E."/>
            <person name="Town C.D."/>
            <person name="Nixon J."/>
            <person name="Krishnakumar V."/>
            <person name="Bidwell S.L."/>
            <person name="Denoeud F."/>
            <person name="Belcram H."/>
            <person name="Links M.G."/>
            <person name="Just J."/>
            <person name="Clarke C."/>
            <person name="Bender T."/>
            <person name="Huebert T."/>
            <person name="Mason A.S."/>
            <person name="Pires J.C."/>
            <person name="Barker G."/>
            <person name="Moore J."/>
            <person name="Walley P.G."/>
            <person name="Manoli S."/>
            <person name="Batley J."/>
            <person name="Edwards D."/>
            <person name="Nelson M.N."/>
            <person name="Wang X."/>
            <person name="Paterson A.H."/>
            <person name="King G."/>
            <person name="Bancroft I."/>
            <person name="Chalhoub B."/>
            <person name="Sharpe A.G."/>
        </authorList>
    </citation>
    <scope>NUCLEOTIDE SEQUENCE</scope>
    <source>
        <strain evidence="2 3">cv. TO1000</strain>
    </source>
</reference>
<feature type="compositionally biased region" description="Polar residues" evidence="1">
    <location>
        <begin position="64"/>
        <end position="94"/>
    </location>
</feature>
<reference evidence="2" key="2">
    <citation type="submission" date="2015-03" db="UniProtKB">
        <authorList>
            <consortium name="EnsemblPlants"/>
        </authorList>
    </citation>
    <scope>IDENTIFICATION</scope>
</reference>
<dbReference type="Gramene" id="Bo1g153530.1">
    <property type="protein sequence ID" value="Bo1g153530.1"/>
    <property type="gene ID" value="Bo1g153530"/>
</dbReference>
<sequence length="118" mass="13233">MLDVKIVRGFTKESDTVSLSRKKPESPRSKKLAPKQTDVESETPPWASSETPPQSSQPSLRDIQMQQVKKQQSLYHSPKTKTSGFTVTSDSPGTNRWFKPEIDATSSIRSLSRSKEKP</sequence>
<evidence type="ECO:0000256" key="1">
    <source>
        <dbReference type="SAM" id="MobiDB-lite"/>
    </source>
</evidence>
<dbReference type="STRING" id="109376.A0A0D3AFS6"/>